<comment type="caution">
    <text evidence="2">The sequence shown here is derived from an EMBL/GenBank/DDBJ whole genome shotgun (WGS) entry which is preliminary data.</text>
</comment>
<feature type="compositionally biased region" description="Basic and acidic residues" evidence="1">
    <location>
        <begin position="149"/>
        <end position="164"/>
    </location>
</feature>
<protein>
    <submittedName>
        <fullName evidence="2">Uncharacterized protein</fullName>
    </submittedName>
</protein>
<evidence type="ECO:0000313" key="2">
    <source>
        <dbReference type="EMBL" id="EAU69750.1"/>
    </source>
</evidence>
<feature type="region of interest" description="Disordered" evidence="1">
    <location>
        <begin position="149"/>
        <end position="169"/>
    </location>
</feature>
<evidence type="ECO:0000313" key="3">
    <source>
        <dbReference type="Proteomes" id="UP000032702"/>
    </source>
</evidence>
<sequence>MSRHASPRCPSSAIRLWGSGRCALPVWGELGQGRAGEDERAAHHQRGRERLVQHHHAQRHAHQCVHQGHDANGGERQALQQPVEALVRQHRAAQRQVHHGQDCARGPVHRLRPLQQEGHAQQGHGAAQGLDEHQHVRGHMRHVLFHQHVGERHERRGPQREQGPEQHQAGHLHLSELRVLQGHHAHHPQPRRQQLGDGQRLVRHQHASHQQQPHREGGEEQRGPARGDPLLADEEQPKGDGELNAAQAHDAPRGAGAQLRALGPGEGQQHQPRHQHADPREAQRGEILQAGLHHGPGRAPEQDAGAVGHHELEGIRGGGQPWEGSGNHGERGSSTGLPRLPRRVWARPLEAARRQGRRAAQPVVFGVGGGAVDEVERVGVPARGGGVGPAAVRQHAVQHHEGSLLHLQRHHVLLGQGRGIQHPEDRAPLGSPHETLLQPLPVPSGLNPQTAVLQGGILQGEPEAQTGGGLGEQERRVLVAGDFAADVGLLEDVHGLQEERAGQSQLRGQRRQLGRAREPVEHRLQVVQRMADLVDGQRLRLSEGTVWPEGVLFEEEADLVSRGQEVGIRRAGLLVGGEDGAGLGLEAGHQLLGPVFQGITGVP</sequence>
<feature type="region of interest" description="Disordered" evidence="1">
    <location>
        <begin position="182"/>
        <end position="280"/>
    </location>
</feature>
<feature type="region of interest" description="Disordered" evidence="1">
    <location>
        <begin position="311"/>
        <end position="339"/>
    </location>
</feature>
<feature type="compositionally biased region" description="Basic and acidic residues" evidence="1">
    <location>
        <begin position="213"/>
        <end position="225"/>
    </location>
</feature>
<accession>Q09DE3</accession>
<proteinExistence type="predicted"/>
<reference evidence="2 3" key="1">
    <citation type="submission" date="2006-04" db="EMBL/GenBank/DDBJ databases">
        <authorList>
            <person name="Nierman W.C."/>
        </authorList>
    </citation>
    <scope>NUCLEOTIDE SEQUENCE [LARGE SCALE GENOMIC DNA]</scope>
    <source>
        <strain evidence="2 3">DW4/3-1</strain>
    </source>
</reference>
<name>Q09DE3_STIAD</name>
<dbReference type="EMBL" id="AAMD01000003">
    <property type="protein sequence ID" value="EAU69750.1"/>
    <property type="molecule type" value="Genomic_DNA"/>
</dbReference>
<dbReference type="AlphaFoldDB" id="Q09DE3"/>
<gene>
    <name evidence="2" type="ORF">STIAU_1542</name>
</gene>
<organism evidence="2 3">
    <name type="scientific">Stigmatella aurantiaca (strain DW4/3-1)</name>
    <dbReference type="NCBI Taxonomy" id="378806"/>
    <lineage>
        <taxon>Bacteria</taxon>
        <taxon>Pseudomonadati</taxon>
        <taxon>Myxococcota</taxon>
        <taxon>Myxococcia</taxon>
        <taxon>Myxococcales</taxon>
        <taxon>Cystobacterineae</taxon>
        <taxon>Archangiaceae</taxon>
        <taxon>Stigmatella</taxon>
    </lineage>
</organism>
<dbReference type="Proteomes" id="UP000032702">
    <property type="component" value="Unassembled WGS sequence"/>
</dbReference>
<evidence type="ECO:0000256" key="1">
    <source>
        <dbReference type="SAM" id="MobiDB-lite"/>
    </source>
</evidence>